<protein>
    <submittedName>
        <fullName evidence="2">Uncharacterized protein</fullName>
    </submittedName>
</protein>
<gene>
    <name evidence="2" type="ORF">A3G60_04060</name>
</gene>
<keyword evidence="1" id="KW-1133">Transmembrane helix</keyword>
<evidence type="ECO:0000256" key="1">
    <source>
        <dbReference type="SAM" id="Phobius"/>
    </source>
</evidence>
<comment type="caution">
    <text evidence="2">The sequence shown here is derived from an EMBL/GenBank/DDBJ whole genome shotgun (WGS) entry which is preliminary data.</text>
</comment>
<sequence length="92" mass="10509">MAIHAVLAKIKILRIIAILRIVHTIAFLTCYRLVTQLRLATVETIKHILAVKNRVRIHALFIVIAHEYEIAVFIKCSAIDILAVYIIKHESI</sequence>
<keyword evidence="1" id="KW-0812">Transmembrane</keyword>
<proteinExistence type="predicted"/>
<evidence type="ECO:0000313" key="3">
    <source>
        <dbReference type="Proteomes" id="UP000178996"/>
    </source>
</evidence>
<name>A0A1G2H7G5_9BACT</name>
<accession>A0A1G2H7G5</accession>
<keyword evidence="1" id="KW-0472">Membrane</keyword>
<organism evidence="2 3">
    <name type="scientific">Candidatus Ryanbacteria bacterium RIFCSPLOWO2_12_FULL_47_9c</name>
    <dbReference type="NCBI Taxonomy" id="1802131"/>
    <lineage>
        <taxon>Bacteria</taxon>
        <taxon>Candidatus Ryaniibacteriota</taxon>
    </lineage>
</organism>
<feature type="transmembrane region" description="Helical" evidence="1">
    <location>
        <begin position="12"/>
        <end position="34"/>
    </location>
</feature>
<reference evidence="2 3" key="1">
    <citation type="journal article" date="2016" name="Nat. Commun.">
        <title>Thousands of microbial genomes shed light on interconnected biogeochemical processes in an aquifer system.</title>
        <authorList>
            <person name="Anantharaman K."/>
            <person name="Brown C.T."/>
            <person name="Hug L.A."/>
            <person name="Sharon I."/>
            <person name="Castelle C.J."/>
            <person name="Probst A.J."/>
            <person name="Thomas B.C."/>
            <person name="Singh A."/>
            <person name="Wilkins M.J."/>
            <person name="Karaoz U."/>
            <person name="Brodie E.L."/>
            <person name="Williams K.H."/>
            <person name="Hubbard S.S."/>
            <person name="Banfield J.F."/>
        </authorList>
    </citation>
    <scope>NUCLEOTIDE SEQUENCE [LARGE SCALE GENOMIC DNA]</scope>
</reference>
<dbReference type="AlphaFoldDB" id="A0A1G2H7G5"/>
<evidence type="ECO:0000313" key="2">
    <source>
        <dbReference type="EMBL" id="OGZ58201.1"/>
    </source>
</evidence>
<dbReference type="EMBL" id="MHOB01000006">
    <property type="protein sequence ID" value="OGZ58201.1"/>
    <property type="molecule type" value="Genomic_DNA"/>
</dbReference>
<dbReference type="Proteomes" id="UP000178996">
    <property type="component" value="Unassembled WGS sequence"/>
</dbReference>